<dbReference type="PANTHER" id="PTHR10579:SF102">
    <property type="entry name" value="EXPRESSED PROTEIN"/>
    <property type="match status" value="1"/>
</dbReference>
<evidence type="ECO:0000256" key="1">
    <source>
        <dbReference type="SAM" id="SignalP"/>
    </source>
</evidence>
<gene>
    <name evidence="3" type="ORF">HU200_016708</name>
</gene>
<feature type="chain" id="PRO_5032485291" description="VWFA domain-containing protein" evidence="1">
    <location>
        <begin position="27"/>
        <end position="603"/>
    </location>
</feature>
<organism evidence="3 4">
    <name type="scientific">Digitaria exilis</name>
    <dbReference type="NCBI Taxonomy" id="1010633"/>
    <lineage>
        <taxon>Eukaryota</taxon>
        <taxon>Viridiplantae</taxon>
        <taxon>Streptophyta</taxon>
        <taxon>Embryophyta</taxon>
        <taxon>Tracheophyta</taxon>
        <taxon>Spermatophyta</taxon>
        <taxon>Magnoliopsida</taxon>
        <taxon>Liliopsida</taxon>
        <taxon>Poales</taxon>
        <taxon>Poaceae</taxon>
        <taxon>PACMAD clade</taxon>
        <taxon>Panicoideae</taxon>
        <taxon>Panicodae</taxon>
        <taxon>Paniceae</taxon>
        <taxon>Anthephorinae</taxon>
        <taxon>Digitaria</taxon>
    </lineage>
</organism>
<protein>
    <recommendedName>
        <fullName evidence="2">VWFA domain-containing protein</fullName>
    </recommendedName>
</protein>
<dbReference type="InterPro" id="IPR002035">
    <property type="entry name" value="VWF_A"/>
</dbReference>
<dbReference type="OrthoDB" id="657810at2759"/>
<name>A0A835F7U4_9POAL</name>
<feature type="signal peptide" evidence="1">
    <location>
        <begin position="1"/>
        <end position="26"/>
    </location>
</feature>
<dbReference type="Proteomes" id="UP000636709">
    <property type="component" value="Unassembled WGS sequence"/>
</dbReference>
<dbReference type="PROSITE" id="PS50234">
    <property type="entry name" value="VWFA"/>
    <property type="match status" value="1"/>
</dbReference>
<dbReference type="PANTHER" id="PTHR10579">
    <property type="entry name" value="CALCIUM-ACTIVATED CHLORIDE CHANNEL REGULATOR"/>
    <property type="match status" value="1"/>
</dbReference>
<reference evidence="3" key="1">
    <citation type="submission" date="2020-07" db="EMBL/GenBank/DDBJ databases">
        <title>Genome sequence and genetic diversity analysis of an under-domesticated orphan crop, white fonio (Digitaria exilis).</title>
        <authorList>
            <person name="Bennetzen J.L."/>
            <person name="Chen S."/>
            <person name="Ma X."/>
            <person name="Wang X."/>
            <person name="Yssel A.E.J."/>
            <person name="Chaluvadi S.R."/>
            <person name="Johnson M."/>
            <person name="Gangashetty P."/>
            <person name="Hamidou F."/>
            <person name="Sanogo M.D."/>
            <person name="Zwaenepoel A."/>
            <person name="Wallace J."/>
            <person name="Van De Peer Y."/>
            <person name="Van Deynze A."/>
        </authorList>
    </citation>
    <scope>NUCLEOTIDE SEQUENCE</scope>
    <source>
        <tissue evidence="3">Leaves</tissue>
    </source>
</reference>
<feature type="domain" description="VWFA" evidence="2">
    <location>
        <begin position="73"/>
        <end position="247"/>
    </location>
</feature>
<comment type="caution">
    <text evidence="3">The sequence shown here is derived from an EMBL/GenBank/DDBJ whole genome shotgun (WGS) entry which is preliminary data.</text>
</comment>
<sequence>MMGVPGALACCLVFTLLLSEARATDAETVKLTTTPIFPQIPRSQTSKDFQVLVTVDAPSPPVAGQKGRRVPIDLAVVLNVGGDRARLDSVKKAVRFIIWQLHDDDRLAVIGPSTTRLFGETATGFLDILNGRRNAESSLEKLEPRPRDGQTQQASGLKEAIKMLSELPASTSNRASFIIFVTDTKESVRFSKLAREFPKNLPVVHTFGVGSGHDPKSLLTIAEESHGTYSFVDDAENAIAGAIAVTVSGLKSVAAVKTRLRLEAPAGSGVKIERVESGGYTSAIAGDKNSGEVTVGVLYAGEAKSFIVHLHVPAVHATSSASVEGACDKQHLLTASFFVTDAGDDSGGEGSPPPTSILSVQRPLPDCIAVAATLQKVPVPIVMDHIAQFGVLELVTTFIENEIWELSSITAEVGPTMAAKLQTKWEEFVQARQFWIGLDLATFEVEITKMVNLLAAAGTGGSSPVMVTAYMFSWLSSYQMQRPTAMGSPSSVAPTFVTVTLQLTLQQVTTIVEVHGGGGGGGGGCPPCVCDDACVDAKPPPVFVPSGRHGDSYNINAAYPAELLDVINQAINQMYLALVQASNVKQCNSSGSVEGQRPPRAIA</sequence>
<dbReference type="SMART" id="SM00327">
    <property type="entry name" value="VWA"/>
    <property type="match status" value="1"/>
</dbReference>
<evidence type="ECO:0000313" key="3">
    <source>
        <dbReference type="EMBL" id="KAF8730844.1"/>
    </source>
</evidence>
<dbReference type="Pfam" id="PF13768">
    <property type="entry name" value="VWA_3"/>
    <property type="match status" value="1"/>
</dbReference>
<keyword evidence="4" id="KW-1185">Reference proteome</keyword>
<dbReference type="InterPro" id="IPR036465">
    <property type="entry name" value="vWFA_dom_sf"/>
</dbReference>
<dbReference type="SUPFAM" id="SSF53300">
    <property type="entry name" value="vWA-like"/>
    <property type="match status" value="1"/>
</dbReference>
<dbReference type="Gene3D" id="3.40.50.410">
    <property type="entry name" value="von Willebrand factor, type A domain"/>
    <property type="match status" value="1"/>
</dbReference>
<dbReference type="AlphaFoldDB" id="A0A835F7U4"/>
<accession>A0A835F7U4</accession>
<dbReference type="EMBL" id="JACEFO010001613">
    <property type="protein sequence ID" value="KAF8730844.1"/>
    <property type="molecule type" value="Genomic_DNA"/>
</dbReference>
<evidence type="ECO:0000313" key="4">
    <source>
        <dbReference type="Proteomes" id="UP000636709"/>
    </source>
</evidence>
<proteinExistence type="predicted"/>
<evidence type="ECO:0000259" key="2">
    <source>
        <dbReference type="PROSITE" id="PS50234"/>
    </source>
</evidence>
<dbReference type="InterPro" id="IPR051266">
    <property type="entry name" value="CLCR"/>
</dbReference>
<keyword evidence="1" id="KW-0732">Signal</keyword>